<proteinExistence type="inferred from homology"/>
<name>A0A1E4T4F6_9ASCO</name>
<accession>A0A1E4T4F6</accession>
<dbReference type="Pfam" id="PF09774">
    <property type="entry name" value="MIX23"/>
    <property type="match status" value="1"/>
</dbReference>
<dbReference type="GO" id="GO:0005758">
    <property type="term" value="C:mitochondrial intermembrane space"/>
    <property type="evidence" value="ECO:0007669"/>
    <property type="project" value="InterPro"/>
</dbReference>
<dbReference type="EMBL" id="KV453849">
    <property type="protein sequence ID" value="ODV86640.1"/>
    <property type="molecule type" value="Genomic_DNA"/>
</dbReference>
<keyword evidence="3" id="KW-1185">Reference proteome</keyword>
<dbReference type="OrthoDB" id="5593818at2759"/>
<sequence length="203" mass="24030">MWNHSNNNTMNNNLSLDKSIPLPNPPELDRKICSMSDKSLTNFLKLSRIEVDDNIILNLNSLITNENNNKSVKVKQLQCLNLINETLFPQWYERLKYINFCLNDTKKLEVEMNENNPINKLSKEEKDKLLNLNPYALKELNNKNNLKKFEIDQIKNKFENELRIEKIITLRSSEVINDHCKLINYDIKNEFIKYSTKLNENNK</sequence>
<reference evidence="3" key="1">
    <citation type="submission" date="2016-04" db="EMBL/GenBank/DDBJ databases">
        <title>Comparative genomics of biotechnologically important yeasts.</title>
        <authorList>
            <consortium name="DOE Joint Genome Institute"/>
            <person name="Riley R."/>
            <person name="Haridas S."/>
            <person name="Wolfe K.H."/>
            <person name="Lopes M.R."/>
            <person name="Hittinger C.T."/>
            <person name="Goker M."/>
            <person name="Salamov A."/>
            <person name="Wisecaver J."/>
            <person name="Long T.M."/>
            <person name="Aerts A.L."/>
            <person name="Barry K."/>
            <person name="Choi C."/>
            <person name="Clum A."/>
            <person name="Coughlan A.Y."/>
            <person name="Deshpande S."/>
            <person name="Douglass A.P."/>
            <person name="Hanson S.J."/>
            <person name="Klenk H.-P."/>
            <person name="Labutti K."/>
            <person name="Lapidus A."/>
            <person name="Lindquist E."/>
            <person name="Lipzen A."/>
            <person name="Meier-Kolthoff J.P."/>
            <person name="Ohm R.A."/>
            <person name="Otillar R.P."/>
            <person name="Pangilinan J."/>
            <person name="Peng Y."/>
            <person name="Rokas A."/>
            <person name="Rosa C.A."/>
            <person name="Scheuner C."/>
            <person name="Sibirny A.A."/>
            <person name="Slot J.C."/>
            <person name="Stielow J.B."/>
            <person name="Sun H."/>
            <person name="Kurtzman C.P."/>
            <person name="Blackwell M."/>
            <person name="Grigoriev I.V."/>
            <person name="Jeffries T.W."/>
        </authorList>
    </citation>
    <scope>NUCLEOTIDE SEQUENCE [LARGE SCALE GENOMIC DNA]</scope>
    <source>
        <strain evidence="3">NRRL YB-2248</strain>
    </source>
</reference>
<dbReference type="AlphaFoldDB" id="A0A1E4T4F6"/>
<evidence type="ECO:0000313" key="2">
    <source>
        <dbReference type="EMBL" id="ODV86640.1"/>
    </source>
</evidence>
<dbReference type="Proteomes" id="UP000094801">
    <property type="component" value="Unassembled WGS sequence"/>
</dbReference>
<evidence type="ECO:0000313" key="3">
    <source>
        <dbReference type="Proteomes" id="UP000094801"/>
    </source>
</evidence>
<dbReference type="PANTHER" id="PTHR31905:SF2">
    <property type="entry name" value="PROTEIN MIX23"/>
    <property type="match status" value="1"/>
</dbReference>
<dbReference type="PANTHER" id="PTHR31905">
    <property type="entry name" value="COILED-COIL DOMAIN-CONTAINING PROTEIN 58"/>
    <property type="match status" value="1"/>
</dbReference>
<evidence type="ECO:0000256" key="1">
    <source>
        <dbReference type="ARBA" id="ARBA00024204"/>
    </source>
</evidence>
<gene>
    <name evidence="2" type="ORF">CANARDRAFT_192284</name>
</gene>
<protein>
    <submittedName>
        <fullName evidence="2">Uncharacterized protein</fullName>
    </submittedName>
</protein>
<dbReference type="InterPro" id="IPR019171">
    <property type="entry name" value="MIX23"/>
</dbReference>
<comment type="similarity">
    <text evidence="1">Belongs to the MIX23 family.</text>
</comment>
<organism evidence="2 3">
    <name type="scientific">[Candida] arabinofermentans NRRL YB-2248</name>
    <dbReference type="NCBI Taxonomy" id="983967"/>
    <lineage>
        <taxon>Eukaryota</taxon>
        <taxon>Fungi</taxon>
        <taxon>Dikarya</taxon>
        <taxon>Ascomycota</taxon>
        <taxon>Saccharomycotina</taxon>
        <taxon>Pichiomycetes</taxon>
        <taxon>Pichiales</taxon>
        <taxon>Pichiaceae</taxon>
        <taxon>Ogataea</taxon>
        <taxon>Ogataea/Candida clade</taxon>
    </lineage>
</organism>